<keyword evidence="3" id="KW-1185">Reference proteome</keyword>
<dbReference type="EMBL" id="JAEHOE010000020">
    <property type="protein sequence ID" value="KAG2496229.1"/>
    <property type="molecule type" value="Genomic_DNA"/>
</dbReference>
<sequence length="357" mass="36275">MPVSMLLCRALRGVGTSALGGARVTRALAASTAAGFRSSAGSQEQQQQPGAPQPPGADAGLGGASFAAPPPLDEPVASEALLLQALRAKEAEVAELRRMLAERSALEAKASLRALYRSASAWAGGFCHPQLSSPGSDDGTIGKRPDPSVAHPASPSAFAASPPASTASPASPVPGAPSAPAASASPPPLQRALEEDDALLAQQQRLRTGAATDWAMPPLPASGAPSPVNPVDPAAYADVAADVAAARVESSSLAPLMLEFALRATAMALREAERAGEGAAGKAGDGGGVAEPSDEELRNQVHRRLSAEYDKPWHEWVVAVACGPDCGVPPSAHPAMAAAFELRGRRLAVYTLPSRKL</sequence>
<organism evidence="2 3">
    <name type="scientific">Edaphochlamys debaryana</name>
    <dbReference type="NCBI Taxonomy" id="47281"/>
    <lineage>
        <taxon>Eukaryota</taxon>
        <taxon>Viridiplantae</taxon>
        <taxon>Chlorophyta</taxon>
        <taxon>core chlorophytes</taxon>
        <taxon>Chlorophyceae</taxon>
        <taxon>CS clade</taxon>
        <taxon>Chlamydomonadales</taxon>
        <taxon>Chlamydomonadales incertae sedis</taxon>
        <taxon>Edaphochlamys</taxon>
    </lineage>
</organism>
<feature type="region of interest" description="Disordered" evidence="1">
    <location>
        <begin position="35"/>
        <end position="70"/>
    </location>
</feature>
<protein>
    <submittedName>
        <fullName evidence="2">Uncharacterized protein</fullName>
    </submittedName>
</protein>
<accession>A0A835Y6V2</accession>
<evidence type="ECO:0000313" key="2">
    <source>
        <dbReference type="EMBL" id="KAG2496229.1"/>
    </source>
</evidence>
<evidence type="ECO:0000313" key="3">
    <source>
        <dbReference type="Proteomes" id="UP000612055"/>
    </source>
</evidence>
<feature type="compositionally biased region" description="Gly residues" evidence="1">
    <location>
        <begin position="278"/>
        <end position="289"/>
    </location>
</feature>
<name>A0A835Y6V2_9CHLO</name>
<feature type="compositionally biased region" description="Low complexity" evidence="1">
    <location>
        <begin position="147"/>
        <end position="170"/>
    </location>
</feature>
<feature type="region of interest" description="Disordered" evidence="1">
    <location>
        <begin position="276"/>
        <end position="297"/>
    </location>
</feature>
<feature type="region of interest" description="Disordered" evidence="1">
    <location>
        <begin position="133"/>
        <end position="190"/>
    </location>
</feature>
<comment type="caution">
    <text evidence="2">The sequence shown here is derived from an EMBL/GenBank/DDBJ whole genome shotgun (WGS) entry which is preliminary data.</text>
</comment>
<feature type="compositionally biased region" description="Low complexity" evidence="1">
    <location>
        <begin position="38"/>
        <end position="50"/>
    </location>
</feature>
<proteinExistence type="predicted"/>
<dbReference type="AlphaFoldDB" id="A0A835Y6V2"/>
<reference evidence="2" key="1">
    <citation type="journal article" date="2020" name="bioRxiv">
        <title>Comparative genomics of Chlamydomonas.</title>
        <authorList>
            <person name="Craig R.J."/>
            <person name="Hasan A.R."/>
            <person name="Ness R.W."/>
            <person name="Keightley P.D."/>
        </authorList>
    </citation>
    <scope>NUCLEOTIDE SEQUENCE</scope>
    <source>
        <strain evidence="2">CCAP 11/70</strain>
    </source>
</reference>
<evidence type="ECO:0000256" key="1">
    <source>
        <dbReference type="SAM" id="MobiDB-lite"/>
    </source>
</evidence>
<gene>
    <name evidence="2" type="ORF">HYH03_005827</name>
</gene>
<dbReference type="Proteomes" id="UP000612055">
    <property type="component" value="Unassembled WGS sequence"/>
</dbReference>